<reference evidence="7" key="3">
    <citation type="submission" date="2021-01" db="EMBL/GenBank/DDBJ databases">
        <title>Phytophthora aleatoria, a newly-described species from Pinus radiata is distinct from Phytophthora cactorum isolates based on comparative genomics.</title>
        <authorList>
            <person name="Mcdougal R."/>
            <person name="Panda P."/>
            <person name="Williams N."/>
            <person name="Studholme D.J."/>
        </authorList>
    </citation>
    <scope>NUCLEOTIDE SEQUENCE</scope>
    <source>
        <strain evidence="7">NZFS 3830</strain>
    </source>
</reference>
<evidence type="ECO:0000313" key="9">
    <source>
        <dbReference type="Proteomes" id="UP000251314"/>
    </source>
</evidence>
<dbReference type="EMBL" id="RCML01000235">
    <property type="protein sequence ID" value="KAG2984342.1"/>
    <property type="molecule type" value="Genomic_DNA"/>
</dbReference>
<dbReference type="EMBL" id="RCMI01000060">
    <property type="protein sequence ID" value="KAG2938771.1"/>
    <property type="molecule type" value="Genomic_DNA"/>
</dbReference>
<proteinExistence type="predicted"/>
<keyword evidence="1" id="KW-0732">Signal</keyword>
<organism evidence="8 9">
    <name type="scientific">Phytophthora cactorum</name>
    <dbReference type="NCBI Taxonomy" id="29920"/>
    <lineage>
        <taxon>Eukaryota</taxon>
        <taxon>Sar</taxon>
        <taxon>Stramenopiles</taxon>
        <taxon>Oomycota</taxon>
        <taxon>Peronosporomycetes</taxon>
        <taxon>Peronosporales</taxon>
        <taxon>Peronosporaceae</taxon>
        <taxon>Phytophthora</taxon>
    </lineage>
</organism>
<dbReference type="Proteomes" id="UP000251314">
    <property type="component" value="Unassembled WGS sequence"/>
</dbReference>
<feature type="signal peptide" evidence="1">
    <location>
        <begin position="1"/>
        <end position="18"/>
    </location>
</feature>
<keyword evidence="9" id="KW-1185">Reference proteome</keyword>
<evidence type="ECO:0000313" key="7">
    <source>
        <dbReference type="EMBL" id="KAG6945831.1"/>
    </source>
</evidence>
<evidence type="ECO:0000256" key="1">
    <source>
        <dbReference type="SAM" id="SignalP"/>
    </source>
</evidence>
<dbReference type="EMBL" id="JAENGZ010001875">
    <property type="protein sequence ID" value="KAG6945831.1"/>
    <property type="molecule type" value="Genomic_DNA"/>
</dbReference>
<evidence type="ECO:0000313" key="8">
    <source>
        <dbReference type="EMBL" id="RAW39006.1"/>
    </source>
</evidence>
<dbReference type="AlphaFoldDB" id="A0A329SSQ5"/>
<dbReference type="EMBL" id="RCMG01000060">
    <property type="protein sequence ID" value="KAG2865351.1"/>
    <property type="molecule type" value="Genomic_DNA"/>
</dbReference>
<gene>
    <name evidence="7" type="ORF">JG687_00017058</name>
    <name evidence="8" type="ORF">PC110_g4769</name>
    <name evidence="2" type="ORF">PC113_g3784</name>
    <name evidence="3" type="ORF">PC115_g3556</name>
    <name evidence="4" type="ORF">PC117_g3885</name>
    <name evidence="5" type="ORF">PC118_g8920</name>
    <name evidence="6" type="ORF">PC129_g2211</name>
</gene>
<dbReference type="Proteomes" id="UP000697107">
    <property type="component" value="Unassembled WGS sequence"/>
</dbReference>
<evidence type="ECO:0000313" key="2">
    <source>
        <dbReference type="EMBL" id="KAG2865351.1"/>
    </source>
</evidence>
<accession>A0A329SSQ5</accession>
<dbReference type="EMBL" id="RCMV01000039">
    <property type="protein sequence ID" value="KAG3227236.1"/>
    <property type="molecule type" value="Genomic_DNA"/>
</dbReference>
<dbReference type="Proteomes" id="UP000774804">
    <property type="component" value="Unassembled WGS sequence"/>
</dbReference>
<dbReference type="VEuPathDB" id="FungiDB:PC110_g4769"/>
<evidence type="ECO:0000313" key="5">
    <source>
        <dbReference type="EMBL" id="KAG2984342.1"/>
    </source>
</evidence>
<name>A0A329SSQ5_9STRA</name>
<evidence type="ECO:0000313" key="4">
    <source>
        <dbReference type="EMBL" id="KAG2951065.1"/>
    </source>
</evidence>
<dbReference type="Proteomes" id="UP000735874">
    <property type="component" value="Unassembled WGS sequence"/>
</dbReference>
<reference evidence="2" key="2">
    <citation type="submission" date="2018-10" db="EMBL/GenBank/DDBJ databases">
        <title>Effector identification in a new, highly contiguous assembly of the strawberry crown rot pathogen Phytophthora cactorum.</title>
        <authorList>
            <person name="Armitage A.D."/>
            <person name="Nellist C.F."/>
            <person name="Bates H."/>
            <person name="Vickerstaff R.J."/>
            <person name="Harrison R.J."/>
        </authorList>
    </citation>
    <scope>NUCLEOTIDE SEQUENCE</scope>
    <source>
        <strain evidence="2">15-7</strain>
        <strain evidence="3">4032</strain>
        <strain evidence="4">4040</strain>
        <strain evidence="5">P415</strain>
        <strain evidence="6">P421</strain>
    </source>
</reference>
<dbReference type="EMBL" id="RCMK01000058">
    <property type="protein sequence ID" value="KAG2951065.1"/>
    <property type="molecule type" value="Genomic_DNA"/>
</dbReference>
<dbReference type="EMBL" id="MJFZ01000076">
    <property type="protein sequence ID" value="RAW39006.1"/>
    <property type="molecule type" value="Genomic_DNA"/>
</dbReference>
<sequence>MLVLASNFSIAAFAFASACPSARVLVIMGNTTIGGKAPLRLLAAVGTDPMLKPTSVMLKTRFMTYSGVITI</sequence>
<dbReference type="Proteomes" id="UP000736787">
    <property type="component" value="Unassembled WGS sequence"/>
</dbReference>
<evidence type="ECO:0000313" key="3">
    <source>
        <dbReference type="EMBL" id="KAG2938771.1"/>
    </source>
</evidence>
<reference evidence="8 9" key="1">
    <citation type="submission" date="2018-01" db="EMBL/GenBank/DDBJ databases">
        <title>Draft genome of the strawberry crown rot pathogen Phytophthora cactorum.</title>
        <authorList>
            <person name="Armitage A.D."/>
            <person name="Lysoe E."/>
            <person name="Nellist C.F."/>
            <person name="Harrison R.J."/>
            <person name="Brurberg M.B."/>
        </authorList>
    </citation>
    <scope>NUCLEOTIDE SEQUENCE [LARGE SCALE GENOMIC DNA]</scope>
    <source>
        <strain evidence="8 9">10300</strain>
    </source>
</reference>
<protein>
    <submittedName>
        <fullName evidence="8">Uncharacterized protein</fullName>
    </submittedName>
</protein>
<comment type="caution">
    <text evidence="8">The sequence shown here is derived from an EMBL/GenBank/DDBJ whole genome shotgun (WGS) entry which is preliminary data.</text>
</comment>
<dbReference type="OrthoDB" id="122272at2759"/>
<feature type="chain" id="PRO_5040068011" evidence="1">
    <location>
        <begin position="19"/>
        <end position="71"/>
    </location>
</feature>
<dbReference type="Proteomes" id="UP000688947">
    <property type="component" value="Unassembled WGS sequence"/>
</dbReference>
<evidence type="ECO:0000313" key="6">
    <source>
        <dbReference type="EMBL" id="KAG3227236.1"/>
    </source>
</evidence>
<dbReference type="Proteomes" id="UP000760860">
    <property type="component" value="Unassembled WGS sequence"/>
</dbReference>